<dbReference type="AlphaFoldDB" id="A0A8J3J5S2"/>
<dbReference type="PANTHER" id="PTHR43152">
    <property type="entry name" value="UVRABC SYSTEM PROTEIN A"/>
    <property type="match status" value="1"/>
</dbReference>
<dbReference type="SUPFAM" id="SSF52540">
    <property type="entry name" value="P-loop containing nucleoside triphosphate hydrolases"/>
    <property type="match status" value="2"/>
</dbReference>
<dbReference type="GO" id="GO:0003677">
    <property type="term" value="F:DNA binding"/>
    <property type="evidence" value="ECO:0007669"/>
    <property type="project" value="UniProtKB-KW"/>
</dbReference>
<dbReference type="GO" id="GO:0006281">
    <property type="term" value="P:DNA repair"/>
    <property type="evidence" value="ECO:0007669"/>
    <property type="project" value="UniProtKB-KW"/>
</dbReference>
<comment type="similarity">
    <text evidence="11">Belongs to the ABC transporter superfamily. UvrA family.</text>
</comment>
<evidence type="ECO:0000256" key="11">
    <source>
        <dbReference type="ARBA" id="ARBA00038000"/>
    </source>
</evidence>
<keyword evidence="3" id="KW-0677">Repeat</keyword>
<dbReference type="GO" id="GO:0005524">
    <property type="term" value="F:ATP binding"/>
    <property type="evidence" value="ECO:0007669"/>
    <property type="project" value="UniProtKB-KW"/>
</dbReference>
<evidence type="ECO:0000256" key="7">
    <source>
        <dbReference type="ARBA" id="ARBA00022840"/>
    </source>
</evidence>
<protein>
    <recommendedName>
        <fullName evidence="12">UvrABC system protein A</fullName>
    </recommendedName>
    <alternativeName>
        <fullName evidence="13">Excinuclease ABC subunit A</fullName>
    </alternativeName>
</protein>
<dbReference type="PROSITE" id="PS00211">
    <property type="entry name" value="ABC_TRANSPORTER_1"/>
    <property type="match status" value="1"/>
</dbReference>
<reference evidence="15" key="1">
    <citation type="submission" date="2021-01" db="EMBL/GenBank/DDBJ databases">
        <title>Whole genome shotgun sequence of Actinocatenispora rupis NBRC 107355.</title>
        <authorList>
            <person name="Komaki H."/>
            <person name="Tamura T."/>
        </authorList>
    </citation>
    <scope>NUCLEOTIDE SEQUENCE</scope>
    <source>
        <strain evidence="15">NBRC 107355</strain>
    </source>
</reference>
<dbReference type="Gene3D" id="3.40.50.300">
    <property type="entry name" value="P-loop containing nucleotide triphosphate hydrolases"/>
    <property type="match status" value="2"/>
</dbReference>
<name>A0A8J3J5S2_9ACTN</name>
<organism evidence="15 16">
    <name type="scientific">Actinocatenispora rupis</name>
    <dbReference type="NCBI Taxonomy" id="519421"/>
    <lineage>
        <taxon>Bacteria</taxon>
        <taxon>Bacillati</taxon>
        <taxon>Actinomycetota</taxon>
        <taxon>Actinomycetes</taxon>
        <taxon>Micromonosporales</taxon>
        <taxon>Micromonosporaceae</taxon>
        <taxon>Actinocatenispora</taxon>
    </lineage>
</organism>
<evidence type="ECO:0000259" key="14">
    <source>
        <dbReference type="PROSITE" id="PS50893"/>
    </source>
</evidence>
<dbReference type="Gene3D" id="1.10.8.280">
    <property type="entry name" value="ABC transporter ATPase domain-like"/>
    <property type="match status" value="1"/>
</dbReference>
<dbReference type="InterPro" id="IPR003439">
    <property type="entry name" value="ABC_transporter-like_ATP-bd"/>
</dbReference>
<keyword evidence="9" id="KW-0238">DNA-binding</keyword>
<comment type="caution">
    <text evidence="15">The sequence shown here is derived from an EMBL/GenBank/DDBJ whole genome shotgun (WGS) entry which is preliminary data.</text>
</comment>
<keyword evidence="4" id="KW-0547">Nucleotide-binding</keyword>
<proteinExistence type="inferred from homology"/>
<evidence type="ECO:0000313" key="15">
    <source>
        <dbReference type="EMBL" id="GID09883.1"/>
    </source>
</evidence>
<dbReference type="GO" id="GO:0004518">
    <property type="term" value="F:nuclease activity"/>
    <property type="evidence" value="ECO:0007669"/>
    <property type="project" value="UniProtKB-KW"/>
</dbReference>
<dbReference type="InterPro" id="IPR017871">
    <property type="entry name" value="ABC_transporter-like_CS"/>
</dbReference>
<dbReference type="InterPro" id="IPR003593">
    <property type="entry name" value="AAA+_ATPase"/>
</dbReference>
<accession>A0A8J3J5S2</accession>
<keyword evidence="6" id="KW-0228">DNA excision</keyword>
<keyword evidence="16" id="KW-1185">Reference proteome</keyword>
<evidence type="ECO:0000256" key="12">
    <source>
        <dbReference type="ARBA" id="ARBA00039316"/>
    </source>
</evidence>
<evidence type="ECO:0000256" key="10">
    <source>
        <dbReference type="ARBA" id="ARBA00023204"/>
    </source>
</evidence>
<keyword evidence="2" id="KW-0963">Cytoplasm</keyword>
<evidence type="ECO:0000256" key="5">
    <source>
        <dbReference type="ARBA" id="ARBA00022763"/>
    </source>
</evidence>
<dbReference type="InterPro" id="IPR027417">
    <property type="entry name" value="P-loop_NTPase"/>
</dbReference>
<gene>
    <name evidence="15" type="ORF">Aru02nite_07720</name>
</gene>
<evidence type="ECO:0000256" key="6">
    <source>
        <dbReference type="ARBA" id="ARBA00022769"/>
    </source>
</evidence>
<evidence type="ECO:0000256" key="3">
    <source>
        <dbReference type="ARBA" id="ARBA00022737"/>
    </source>
</evidence>
<dbReference type="GO" id="GO:0016887">
    <property type="term" value="F:ATP hydrolysis activity"/>
    <property type="evidence" value="ECO:0007669"/>
    <property type="project" value="InterPro"/>
</dbReference>
<dbReference type="PROSITE" id="PS50893">
    <property type="entry name" value="ABC_TRANSPORTER_2"/>
    <property type="match status" value="1"/>
</dbReference>
<evidence type="ECO:0000256" key="13">
    <source>
        <dbReference type="ARBA" id="ARBA00042156"/>
    </source>
</evidence>
<evidence type="ECO:0000256" key="1">
    <source>
        <dbReference type="ARBA" id="ARBA00004496"/>
    </source>
</evidence>
<dbReference type="Gene3D" id="1.20.1580.10">
    <property type="entry name" value="ABC transporter ATPase like domain"/>
    <property type="match status" value="2"/>
</dbReference>
<evidence type="ECO:0000313" key="16">
    <source>
        <dbReference type="Proteomes" id="UP000612808"/>
    </source>
</evidence>
<comment type="subcellular location">
    <subcellularLocation>
        <location evidence="1">Cytoplasm</location>
    </subcellularLocation>
</comment>
<dbReference type="SMART" id="SM00382">
    <property type="entry name" value="AAA"/>
    <property type="match status" value="2"/>
</dbReference>
<evidence type="ECO:0000256" key="2">
    <source>
        <dbReference type="ARBA" id="ARBA00022490"/>
    </source>
</evidence>
<keyword evidence="5" id="KW-0227">DNA damage</keyword>
<dbReference type="Proteomes" id="UP000612808">
    <property type="component" value="Unassembled WGS sequence"/>
</dbReference>
<keyword evidence="8" id="KW-0267">Excision nuclease</keyword>
<evidence type="ECO:0000256" key="4">
    <source>
        <dbReference type="ARBA" id="ARBA00022741"/>
    </source>
</evidence>
<keyword evidence="7" id="KW-0067">ATP-binding</keyword>
<dbReference type="GO" id="GO:0005737">
    <property type="term" value="C:cytoplasm"/>
    <property type="evidence" value="ECO:0007669"/>
    <property type="project" value="UniProtKB-SubCell"/>
</dbReference>
<evidence type="ECO:0000256" key="9">
    <source>
        <dbReference type="ARBA" id="ARBA00023125"/>
    </source>
</evidence>
<dbReference type="PANTHER" id="PTHR43152:SF2">
    <property type="entry name" value="DRUG RESISTANCE ABC TRANSPORTER"/>
    <property type="match status" value="1"/>
</dbReference>
<sequence length="750" mass="79197">MEGARTHNLRDVSVRVPKHRLTVFTGVSGSGKSSLAFDTIAAEAERLVTATYPTFVRNRLPQHPPADVDRIDGLVFTTIVDQRRFTGNARSTVGTASDLAPLLRLLFSRAGTPSAGFTPAYSFNDPAGMCKRCEGLGVVDDIDLDRLLDRTRSLRDGAVRFPTFAPGTYRWKRLVHSGLADPGVPLAELPAATVETLLYAQGLRLTDPDPEYPGHGRFDGIVPRLRDTYLRRTPSRLTDDERRGLAAVVTRGTCPDCAGTRLNAAARASLVDGRSIADWSALPLVELRDVVAAVRQPEVAPLVRAVTERLDALVSVGLGYLSLARESATLSGGEAQRVKIVRQLGSALSDVCYVFDEPATGLHPHDVRRLLDLLARLRDAHNTVLVVEHHPAVVTAADHVIDLGPTGGSGGGHVQFAGVPRDLAATDTATGRMLRAPLRLGRHPRPARGYVTVEHAGSHNLRDVTVDVPLGVLTAVTGVAGSGKSTLMAGELPRQHPGFVVVDQAPLRGGVRSTPATALGVAEPARAAYARATGLHPSWFSANGRGACPVCRGTGVIVTDLAFLDDVRTGCDACGGTRFNPTALGATLHGRSIADLLASTPAVAAELLADHPDLVRRLRWLDRVGLGYLAIGRGLDTLSGGERQRLLLARHLADTGPGDDLRLVLDEPTAGLHATDVDRLLVLCDELVDAGATLVLVEHDLRVVAHADHVVDLGPGAGSDGGTVVYAGPPAGLAAHPGSVTGRYLRAATG</sequence>
<dbReference type="EMBL" id="BOMB01000004">
    <property type="protein sequence ID" value="GID09883.1"/>
    <property type="molecule type" value="Genomic_DNA"/>
</dbReference>
<keyword evidence="10" id="KW-0234">DNA repair</keyword>
<feature type="domain" description="ABC transporter" evidence="14">
    <location>
        <begin position="438"/>
        <end position="740"/>
    </location>
</feature>
<evidence type="ECO:0000256" key="8">
    <source>
        <dbReference type="ARBA" id="ARBA00022881"/>
    </source>
</evidence>